<proteinExistence type="predicted"/>
<protein>
    <submittedName>
        <fullName evidence="1">Uncharacterized protein</fullName>
    </submittedName>
</protein>
<reference evidence="1" key="2">
    <citation type="journal article" date="2015" name="Data Brief">
        <title>Shoot transcriptome of the giant reed, Arundo donax.</title>
        <authorList>
            <person name="Barrero R.A."/>
            <person name="Guerrero F.D."/>
            <person name="Moolhuijzen P."/>
            <person name="Goolsby J.A."/>
            <person name="Tidwell J."/>
            <person name="Bellgard S.E."/>
            <person name="Bellgard M.I."/>
        </authorList>
    </citation>
    <scope>NUCLEOTIDE SEQUENCE</scope>
    <source>
        <tissue evidence="1">Shoot tissue taken approximately 20 cm above the soil surface</tissue>
    </source>
</reference>
<dbReference type="EMBL" id="GBRH01265724">
    <property type="protein sequence ID" value="JAD32171.1"/>
    <property type="molecule type" value="Transcribed_RNA"/>
</dbReference>
<accession>A0A0A8Z049</accession>
<reference evidence="1" key="1">
    <citation type="submission" date="2014-09" db="EMBL/GenBank/DDBJ databases">
        <authorList>
            <person name="Magalhaes I.L.F."/>
            <person name="Oliveira U."/>
            <person name="Santos F.R."/>
            <person name="Vidigal T.H.D.A."/>
            <person name="Brescovit A.D."/>
            <person name="Santos A.J."/>
        </authorList>
    </citation>
    <scope>NUCLEOTIDE SEQUENCE</scope>
    <source>
        <tissue evidence="1">Shoot tissue taken approximately 20 cm above the soil surface</tissue>
    </source>
</reference>
<name>A0A0A8Z049_ARUDO</name>
<evidence type="ECO:0000313" key="1">
    <source>
        <dbReference type="EMBL" id="JAD32171.1"/>
    </source>
</evidence>
<organism evidence="1">
    <name type="scientific">Arundo donax</name>
    <name type="common">Giant reed</name>
    <name type="synonym">Donax arundinaceus</name>
    <dbReference type="NCBI Taxonomy" id="35708"/>
    <lineage>
        <taxon>Eukaryota</taxon>
        <taxon>Viridiplantae</taxon>
        <taxon>Streptophyta</taxon>
        <taxon>Embryophyta</taxon>
        <taxon>Tracheophyta</taxon>
        <taxon>Spermatophyta</taxon>
        <taxon>Magnoliopsida</taxon>
        <taxon>Liliopsida</taxon>
        <taxon>Poales</taxon>
        <taxon>Poaceae</taxon>
        <taxon>PACMAD clade</taxon>
        <taxon>Arundinoideae</taxon>
        <taxon>Arundineae</taxon>
        <taxon>Arundo</taxon>
    </lineage>
</organism>
<dbReference type="AlphaFoldDB" id="A0A0A8Z049"/>
<sequence length="39" mass="4380">MHKQKPEKKTNISIIREGVLNIQNCITLVVLVGSIVFES</sequence>